<keyword evidence="11 12" id="KW-0119">Carbohydrate metabolism</keyword>
<sequence length="299" mass="31856">MKKKVLVIGSSNTDMVVQTAEFPKPGETVLGGTFLMNAGGKGANQAVAAARLGASVRFVAKIGKDIFGQEAKKGFLKEGLDIDYLIETTDHASGVALITVNANGENEIVVASGANMDLLPADLPDEIFQGIDFALIQLEIPMETVTYIIDKCRSLSIKVILNPAPAALLDKELLSSTFLITPNETETELLTGIYPSNVETMQRASDYFHQAGIEHVIITLGSTGIYLSNKQYAEMIPAQQVKALDTTAAGDVFNGAMLTALASGEDWPEACRFACEAAAISVTRIGAQNSAPYRHELTS</sequence>
<dbReference type="SUPFAM" id="SSF53613">
    <property type="entry name" value="Ribokinase-like"/>
    <property type="match status" value="1"/>
</dbReference>
<keyword evidence="4 12" id="KW-0808">Transferase</keyword>
<evidence type="ECO:0000256" key="7">
    <source>
        <dbReference type="ARBA" id="ARBA00022777"/>
    </source>
</evidence>
<dbReference type="NCBIfam" id="NF008353">
    <property type="entry name" value="PRK11142.1"/>
    <property type="match status" value="1"/>
</dbReference>
<feature type="binding site" evidence="12">
    <location>
        <position position="139"/>
    </location>
    <ligand>
        <name>substrate</name>
    </ligand>
</feature>
<dbReference type="GO" id="GO:0004747">
    <property type="term" value="F:ribokinase activity"/>
    <property type="evidence" value="ECO:0007669"/>
    <property type="project" value="UniProtKB-UniRule"/>
</dbReference>
<evidence type="ECO:0000313" key="15">
    <source>
        <dbReference type="Proteomes" id="UP000190897"/>
    </source>
</evidence>
<dbReference type="STRING" id="651661.SAMN05660293_01963"/>
<keyword evidence="12" id="KW-0963">Cytoplasm</keyword>
<evidence type="ECO:0000256" key="12">
    <source>
        <dbReference type="HAMAP-Rule" id="MF_01987"/>
    </source>
</evidence>
<evidence type="ECO:0000256" key="4">
    <source>
        <dbReference type="ARBA" id="ARBA00022679"/>
    </source>
</evidence>
<evidence type="ECO:0000256" key="5">
    <source>
        <dbReference type="ARBA" id="ARBA00022723"/>
    </source>
</evidence>
<feature type="binding site" evidence="12">
    <location>
        <position position="281"/>
    </location>
    <ligand>
        <name>K(+)</name>
        <dbReference type="ChEBI" id="CHEBI:29103"/>
    </ligand>
</feature>
<feature type="binding site" evidence="12">
    <location>
        <position position="245"/>
    </location>
    <ligand>
        <name>K(+)</name>
        <dbReference type="ChEBI" id="CHEBI:29103"/>
    </ligand>
</feature>
<dbReference type="InterPro" id="IPR002173">
    <property type="entry name" value="Carboh/pur_kinase_PfkB_CS"/>
</dbReference>
<keyword evidence="5 12" id="KW-0479">Metal-binding</keyword>
<dbReference type="PROSITE" id="PS00584">
    <property type="entry name" value="PFKB_KINASES_2"/>
    <property type="match status" value="1"/>
</dbReference>
<comment type="caution">
    <text evidence="12">Lacks conserved residue(s) required for the propagation of feature annotation.</text>
</comment>
<dbReference type="GO" id="GO:0019303">
    <property type="term" value="P:D-ribose catabolic process"/>
    <property type="evidence" value="ECO:0007669"/>
    <property type="project" value="UniProtKB-UniRule"/>
</dbReference>
<comment type="activity regulation">
    <text evidence="12">Activated by a monovalent cation that binds near, but not in, the active site. The most likely occupant of the site in vivo is potassium. Ion binding induces a conformational change that may alter substrate affinity.</text>
</comment>
<dbReference type="CDD" id="cd01174">
    <property type="entry name" value="ribokinase"/>
    <property type="match status" value="1"/>
</dbReference>
<dbReference type="AlphaFoldDB" id="A0A1T5DWS0"/>
<keyword evidence="8 12" id="KW-0067">ATP-binding</keyword>
<dbReference type="InterPro" id="IPR002139">
    <property type="entry name" value="Ribo/fructo_kinase"/>
</dbReference>
<dbReference type="OrthoDB" id="9775849at2"/>
<feature type="binding site" evidence="12">
    <location>
        <position position="251"/>
    </location>
    <ligand>
        <name>substrate</name>
    </ligand>
</feature>
<dbReference type="RefSeq" id="WP_082214494.1">
    <property type="nucleotide sequence ID" value="NZ_FUZA01000002.1"/>
</dbReference>
<dbReference type="UniPathway" id="UPA00916">
    <property type="reaction ID" value="UER00889"/>
</dbReference>
<keyword evidence="7 12" id="KW-0418">Kinase</keyword>
<dbReference type="Proteomes" id="UP000190897">
    <property type="component" value="Unassembled WGS sequence"/>
</dbReference>
<accession>A0A1T5DWS0</accession>
<name>A0A1T5DWS0_9BACT</name>
<dbReference type="GO" id="GO:0005829">
    <property type="term" value="C:cytosol"/>
    <property type="evidence" value="ECO:0007669"/>
    <property type="project" value="TreeGrafter"/>
</dbReference>
<feature type="binding site" evidence="12">
    <location>
        <begin position="40"/>
        <end position="44"/>
    </location>
    <ligand>
        <name>substrate</name>
    </ligand>
</feature>
<dbReference type="GO" id="GO:0046872">
    <property type="term" value="F:metal ion binding"/>
    <property type="evidence" value="ECO:0007669"/>
    <property type="project" value="UniProtKB-KW"/>
</dbReference>
<keyword evidence="10 12" id="KW-0630">Potassium</keyword>
<feature type="binding site" evidence="12">
    <location>
        <position position="290"/>
    </location>
    <ligand>
        <name>K(+)</name>
        <dbReference type="ChEBI" id="CHEBI:29103"/>
    </ligand>
</feature>
<feature type="binding site" evidence="12">
    <location>
        <begin position="219"/>
        <end position="224"/>
    </location>
    <ligand>
        <name>ATP</name>
        <dbReference type="ChEBI" id="CHEBI:30616"/>
    </ligand>
</feature>
<evidence type="ECO:0000256" key="6">
    <source>
        <dbReference type="ARBA" id="ARBA00022741"/>
    </source>
</evidence>
<evidence type="ECO:0000256" key="10">
    <source>
        <dbReference type="ARBA" id="ARBA00022958"/>
    </source>
</evidence>
<dbReference type="PANTHER" id="PTHR10584">
    <property type="entry name" value="SUGAR KINASE"/>
    <property type="match status" value="1"/>
</dbReference>
<feature type="binding site" evidence="12">
    <location>
        <position position="183"/>
    </location>
    <ligand>
        <name>ATP</name>
        <dbReference type="ChEBI" id="CHEBI:30616"/>
    </ligand>
</feature>
<keyword evidence="15" id="KW-1185">Reference proteome</keyword>
<comment type="similarity">
    <text evidence="1">Belongs to the carbohydrate kinase pfkB family.</text>
</comment>
<keyword evidence="9 12" id="KW-0460">Magnesium</keyword>
<keyword evidence="6 12" id="KW-0547">Nucleotide-binding</keyword>
<dbReference type="PRINTS" id="PR00990">
    <property type="entry name" value="RIBOKINASE"/>
</dbReference>
<comment type="cofactor">
    <cofactor evidence="12">
        <name>Mg(2+)</name>
        <dbReference type="ChEBI" id="CHEBI:18420"/>
    </cofactor>
    <text evidence="12">Requires a divalent cation, most likely magnesium in vivo, as an electrophilic catalyst to aid phosphoryl group transfer. It is the chelate of the metal and the nucleotide that is the actual substrate.</text>
</comment>
<comment type="function">
    <text evidence="12">Catalyzes the phosphorylation of ribose at O-5 in a reaction requiring ATP and magnesium. The resulting D-ribose-5-phosphate can then be used either for sythesis of nucleotides, histidine, and tryptophan, or as a component of the pentose phosphate pathway.</text>
</comment>
<feature type="binding site" evidence="12">
    <location>
        <begin position="12"/>
        <end position="14"/>
    </location>
    <ligand>
        <name>substrate</name>
    </ligand>
</feature>
<dbReference type="PANTHER" id="PTHR10584:SF166">
    <property type="entry name" value="RIBOKINASE"/>
    <property type="match status" value="1"/>
</dbReference>
<gene>
    <name evidence="12" type="primary">rbsK</name>
    <name evidence="14" type="ORF">SAMN05660293_01963</name>
</gene>
<comment type="pathway">
    <text evidence="12">Carbohydrate metabolism; D-ribose degradation; D-ribose 5-phosphate from beta-D-ribopyranose: step 2/2.</text>
</comment>
<evidence type="ECO:0000256" key="8">
    <source>
        <dbReference type="ARBA" id="ARBA00022840"/>
    </source>
</evidence>
<feature type="binding site" evidence="12">
    <location>
        <position position="247"/>
    </location>
    <ligand>
        <name>K(+)</name>
        <dbReference type="ChEBI" id="CHEBI:29103"/>
    </ligand>
</feature>
<evidence type="ECO:0000256" key="3">
    <source>
        <dbReference type="ARBA" id="ARBA00016943"/>
    </source>
</evidence>
<dbReference type="HAMAP" id="MF_01987">
    <property type="entry name" value="Ribokinase"/>
    <property type="match status" value="1"/>
</dbReference>
<dbReference type="InterPro" id="IPR011877">
    <property type="entry name" value="Ribokinase"/>
</dbReference>
<dbReference type="Pfam" id="PF00294">
    <property type="entry name" value="PfkB"/>
    <property type="match status" value="1"/>
</dbReference>
<dbReference type="InterPro" id="IPR029056">
    <property type="entry name" value="Ribokinase-like"/>
</dbReference>
<feature type="domain" description="Carbohydrate kinase PfkB" evidence="13">
    <location>
        <begin position="3"/>
        <end position="292"/>
    </location>
</feature>
<feature type="active site" description="Proton acceptor" evidence="12">
    <location>
        <position position="251"/>
    </location>
</feature>
<feature type="binding site" evidence="12">
    <location>
        <begin position="250"/>
        <end position="251"/>
    </location>
    <ligand>
        <name>ATP</name>
        <dbReference type="ChEBI" id="CHEBI:30616"/>
    </ligand>
</feature>
<comment type="similarity">
    <text evidence="12">Belongs to the carbohydrate kinase PfkB family. Ribokinase subfamily.</text>
</comment>
<dbReference type="GO" id="GO:0005524">
    <property type="term" value="F:ATP binding"/>
    <property type="evidence" value="ECO:0007669"/>
    <property type="project" value="UniProtKB-UniRule"/>
</dbReference>
<evidence type="ECO:0000256" key="1">
    <source>
        <dbReference type="ARBA" id="ARBA00005380"/>
    </source>
</evidence>
<dbReference type="NCBIfam" id="TIGR02152">
    <property type="entry name" value="D_ribokin_bact"/>
    <property type="match status" value="1"/>
</dbReference>
<evidence type="ECO:0000259" key="13">
    <source>
        <dbReference type="Pfam" id="PF00294"/>
    </source>
</evidence>
<reference evidence="15" key="1">
    <citation type="submission" date="2017-02" db="EMBL/GenBank/DDBJ databases">
        <authorList>
            <person name="Varghese N."/>
            <person name="Submissions S."/>
        </authorList>
    </citation>
    <scope>NUCLEOTIDE SEQUENCE [LARGE SCALE GENOMIC DNA]</scope>
    <source>
        <strain evidence="15">DSM 22270</strain>
    </source>
</reference>
<dbReference type="EMBL" id="FUZA01000002">
    <property type="protein sequence ID" value="SKB76085.1"/>
    <property type="molecule type" value="Genomic_DNA"/>
</dbReference>
<organism evidence="14 15">
    <name type="scientific">Dyadobacter psychrophilus</name>
    <dbReference type="NCBI Taxonomy" id="651661"/>
    <lineage>
        <taxon>Bacteria</taxon>
        <taxon>Pseudomonadati</taxon>
        <taxon>Bacteroidota</taxon>
        <taxon>Cytophagia</taxon>
        <taxon>Cytophagales</taxon>
        <taxon>Spirosomataceae</taxon>
        <taxon>Dyadobacter</taxon>
    </lineage>
</organism>
<evidence type="ECO:0000256" key="9">
    <source>
        <dbReference type="ARBA" id="ARBA00022842"/>
    </source>
</evidence>
<feature type="binding site" evidence="12">
    <location>
        <position position="284"/>
    </location>
    <ligand>
        <name>K(+)</name>
        <dbReference type="ChEBI" id="CHEBI:29103"/>
    </ligand>
</feature>
<dbReference type="EC" id="2.7.1.15" evidence="2 12"/>
<protein>
    <recommendedName>
        <fullName evidence="3 12">Ribokinase</fullName>
        <shortName evidence="12">RK</shortName>
        <ecNumber evidence="2 12">2.7.1.15</ecNumber>
    </recommendedName>
</protein>
<dbReference type="Gene3D" id="3.40.1190.20">
    <property type="match status" value="1"/>
</dbReference>
<proteinExistence type="inferred from homology"/>
<evidence type="ECO:0000256" key="11">
    <source>
        <dbReference type="ARBA" id="ARBA00023277"/>
    </source>
</evidence>
<dbReference type="InterPro" id="IPR011611">
    <property type="entry name" value="PfkB_dom"/>
</dbReference>
<comment type="subunit">
    <text evidence="12">Homodimer.</text>
</comment>
<feature type="binding site" evidence="12">
    <location>
        <position position="286"/>
    </location>
    <ligand>
        <name>K(+)</name>
        <dbReference type="ChEBI" id="CHEBI:29103"/>
    </ligand>
</feature>
<evidence type="ECO:0000256" key="2">
    <source>
        <dbReference type="ARBA" id="ARBA00012035"/>
    </source>
</evidence>
<comment type="subcellular location">
    <subcellularLocation>
        <location evidence="12">Cytoplasm</location>
    </subcellularLocation>
</comment>
<evidence type="ECO:0000313" key="14">
    <source>
        <dbReference type="EMBL" id="SKB76085.1"/>
    </source>
</evidence>
<comment type="catalytic activity">
    <reaction evidence="12">
        <text>D-ribose + ATP = D-ribose 5-phosphate + ADP + H(+)</text>
        <dbReference type="Rhea" id="RHEA:13697"/>
        <dbReference type="ChEBI" id="CHEBI:15378"/>
        <dbReference type="ChEBI" id="CHEBI:30616"/>
        <dbReference type="ChEBI" id="CHEBI:47013"/>
        <dbReference type="ChEBI" id="CHEBI:78346"/>
        <dbReference type="ChEBI" id="CHEBI:456216"/>
        <dbReference type="EC" id="2.7.1.15"/>
    </reaction>
</comment>